<evidence type="ECO:0000313" key="1">
    <source>
        <dbReference type="EMBL" id="CAG5042607.1"/>
    </source>
</evidence>
<evidence type="ECO:0000313" key="2">
    <source>
        <dbReference type="Proteomes" id="UP000691718"/>
    </source>
</evidence>
<dbReference type="OrthoDB" id="6898983at2759"/>
<dbReference type="AlphaFoldDB" id="A0A8S3XV45"/>
<name>A0A8S3XV45_PARAO</name>
<sequence>MAYGIPEINTNKIYPNTLKLSKPKVAVSKPSLWGSQISILLVFEINIIPKAEVKTSQSWLSLMNNSAEGIPLNEAKLNVDTTTLKLLTILIKALHENKYLYKIGDNSTPKPNPAYERQHTTEFTYKKNVFSDRKNWLRFPTSRVLAIEYKTSPIMYFKTSKNDYFTKIRKIRDYKRIMNYVDKMISDRVTFGSTQPMKKYEDYVPESTHIPTIVTKPINQHLNIKNFKGDSLMSQILITTTKNTTPRNERLNSCKCPTKIGEILNNLLSNIKLLMPYYTTTESITHTSPCDNTNAKFHSSKEKGTSINPTVSKEFENFNEKRLRETGTQSHNTPNLKAIKEVYMPSKPKQFKENHTNNTIVSILHPKFTTQKMFSIKTHSERIITTPPMVIEKTETYEEKSTKPISNKKIVRYDPLHFNIISTGSKLQHEKNNIKKISSELDFNEKNYVEDFGSTTDISDSFINLDVNGLELVKRKIITSRKKMKNIIIKQPYTNRKINHSNKIPKAKSYDDYSNTPLDSRKIFYPFMSVHYLYHRHNTTMQLTSPKTITEFVSATKTKALSIPEITGRTTLIISTTEVPVATTAFIANTRKPSKFNGKINVIKNISETKFQIMNQKSKEESTYRSEEINLDDDFEKIIIEENYQEDDLKDKPTDDTMSTLSNDVFLEQNVGHILPKLPNKQADFKGKEEMTDFFLTSKALHNKPRSYLEIQRNFLKHDDNYDLN</sequence>
<gene>
    <name evidence="1" type="ORF">PAPOLLO_LOCUS22464</name>
</gene>
<proteinExistence type="predicted"/>
<organism evidence="1 2">
    <name type="scientific">Parnassius apollo</name>
    <name type="common">Apollo butterfly</name>
    <name type="synonym">Papilio apollo</name>
    <dbReference type="NCBI Taxonomy" id="110799"/>
    <lineage>
        <taxon>Eukaryota</taxon>
        <taxon>Metazoa</taxon>
        <taxon>Ecdysozoa</taxon>
        <taxon>Arthropoda</taxon>
        <taxon>Hexapoda</taxon>
        <taxon>Insecta</taxon>
        <taxon>Pterygota</taxon>
        <taxon>Neoptera</taxon>
        <taxon>Endopterygota</taxon>
        <taxon>Lepidoptera</taxon>
        <taxon>Glossata</taxon>
        <taxon>Ditrysia</taxon>
        <taxon>Papilionoidea</taxon>
        <taxon>Papilionidae</taxon>
        <taxon>Parnassiinae</taxon>
        <taxon>Parnassini</taxon>
        <taxon>Parnassius</taxon>
        <taxon>Parnassius</taxon>
    </lineage>
</organism>
<accession>A0A8S3XV45</accession>
<dbReference type="EMBL" id="CAJQZP010001376">
    <property type="protein sequence ID" value="CAG5042607.1"/>
    <property type="molecule type" value="Genomic_DNA"/>
</dbReference>
<comment type="caution">
    <text evidence="1">The sequence shown here is derived from an EMBL/GenBank/DDBJ whole genome shotgun (WGS) entry which is preliminary data.</text>
</comment>
<keyword evidence="2" id="KW-1185">Reference proteome</keyword>
<protein>
    <submittedName>
        <fullName evidence="1">(apollo) hypothetical protein</fullName>
    </submittedName>
</protein>
<reference evidence="1" key="1">
    <citation type="submission" date="2021-04" db="EMBL/GenBank/DDBJ databases">
        <authorList>
            <person name="Tunstrom K."/>
        </authorList>
    </citation>
    <scope>NUCLEOTIDE SEQUENCE</scope>
</reference>
<dbReference type="Proteomes" id="UP000691718">
    <property type="component" value="Unassembled WGS sequence"/>
</dbReference>